<reference evidence="2 3" key="1">
    <citation type="submission" date="2018-11" db="EMBL/GenBank/DDBJ databases">
        <authorList>
            <consortium name="Pathogen Informatics"/>
        </authorList>
    </citation>
    <scope>NUCLEOTIDE SEQUENCE [LARGE SCALE GENOMIC DNA]</scope>
</reference>
<dbReference type="Proteomes" id="UP000271098">
    <property type="component" value="Unassembled WGS sequence"/>
</dbReference>
<dbReference type="EMBL" id="UYRT01101847">
    <property type="protein sequence ID" value="VDN43105.1"/>
    <property type="molecule type" value="Genomic_DNA"/>
</dbReference>
<evidence type="ECO:0000313" key="2">
    <source>
        <dbReference type="EMBL" id="VDN43105.1"/>
    </source>
</evidence>
<dbReference type="AlphaFoldDB" id="A0A3P7NK05"/>
<feature type="region of interest" description="Disordered" evidence="1">
    <location>
        <begin position="1"/>
        <end position="82"/>
    </location>
</feature>
<organism evidence="2 3">
    <name type="scientific">Gongylonema pulchrum</name>
    <dbReference type="NCBI Taxonomy" id="637853"/>
    <lineage>
        <taxon>Eukaryota</taxon>
        <taxon>Metazoa</taxon>
        <taxon>Ecdysozoa</taxon>
        <taxon>Nematoda</taxon>
        <taxon>Chromadorea</taxon>
        <taxon>Rhabditida</taxon>
        <taxon>Spirurina</taxon>
        <taxon>Spiruromorpha</taxon>
        <taxon>Spiruroidea</taxon>
        <taxon>Gongylonematidae</taxon>
        <taxon>Gongylonema</taxon>
    </lineage>
</organism>
<sequence length="82" mass="8677">MSGTQPSHGSFSRSTLNGAKSLDHSAPTTITSLAGEDVNCPGSDGSVWEELANRGNNFESTGNNNDITDDAQQLRYHPKNAV</sequence>
<protein>
    <submittedName>
        <fullName evidence="2">Uncharacterized protein</fullName>
    </submittedName>
</protein>
<gene>
    <name evidence="2" type="ORF">GPUH_LOCUS24630</name>
</gene>
<name>A0A3P7NK05_9BILA</name>
<accession>A0A3P7NK05</accession>
<feature type="compositionally biased region" description="Polar residues" evidence="1">
    <location>
        <begin position="1"/>
        <end position="18"/>
    </location>
</feature>
<proteinExistence type="predicted"/>
<feature type="compositionally biased region" description="Polar residues" evidence="1">
    <location>
        <begin position="54"/>
        <end position="66"/>
    </location>
</feature>
<evidence type="ECO:0000313" key="3">
    <source>
        <dbReference type="Proteomes" id="UP000271098"/>
    </source>
</evidence>
<keyword evidence="3" id="KW-1185">Reference proteome</keyword>
<evidence type="ECO:0000256" key="1">
    <source>
        <dbReference type="SAM" id="MobiDB-lite"/>
    </source>
</evidence>